<organism evidence="1 2">
    <name type="scientific">Streptomyces macrosporus</name>
    <dbReference type="NCBI Taxonomy" id="44032"/>
    <lineage>
        <taxon>Bacteria</taxon>
        <taxon>Bacillati</taxon>
        <taxon>Actinomycetota</taxon>
        <taxon>Actinomycetes</taxon>
        <taxon>Kitasatosporales</taxon>
        <taxon>Streptomycetaceae</taxon>
        <taxon>Streptomyces</taxon>
    </lineage>
</organism>
<sequence>MTVPPPAPRRPDPLGARPAAGRRVWYAAYGSNLHRERLTCYLAGGRPPGGARTYPGCRDRRPPARSLPIVLPGLLYFATESPVWTGGRAFYDPDAGGETPAHAYLLTVAQFSDIAAQEMYREPGTDPDLAEVLARGRARLGPGRYETLVCPGLLDGRPVLTFTAPWRSGEVEKTPPSAAYLRHLAAGLMAAHGWSVERAARFLAGRPGAAARWTPEAVVELVERAG</sequence>
<dbReference type="EMBL" id="BAAASZ010000052">
    <property type="protein sequence ID" value="GAA2468248.1"/>
    <property type="molecule type" value="Genomic_DNA"/>
</dbReference>
<comment type="caution">
    <text evidence="1">The sequence shown here is derived from an EMBL/GenBank/DDBJ whole genome shotgun (WGS) entry which is preliminary data.</text>
</comment>
<keyword evidence="2" id="KW-1185">Reference proteome</keyword>
<protein>
    <recommendedName>
        <fullName evidence="3">Histone deacetylase</fullName>
    </recommendedName>
</protein>
<proteinExistence type="predicted"/>
<dbReference type="Proteomes" id="UP001501638">
    <property type="component" value="Unassembled WGS sequence"/>
</dbReference>
<accession>A0ABP5XXJ8</accession>
<name>A0ABP5XXJ8_9ACTN</name>
<evidence type="ECO:0000313" key="1">
    <source>
        <dbReference type="EMBL" id="GAA2468248.1"/>
    </source>
</evidence>
<gene>
    <name evidence="1" type="ORF">GCM10010405_61160</name>
</gene>
<dbReference type="Gene3D" id="3.10.490.10">
    <property type="entry name" value="Gamma-glutamyl cyclotransferase-like"/>
    <property type="match status" value="1"/>
</dbReference>
<evidence type="ECO:0008006" key="3">
    <source>
        <dbReference type="Google" id="ProtNLM"/>
    </source>
</evidence>
<evidence type="ECO:0000313" key="2">
    <source>
        <dbReference type="Proteomes" id="UP001501638"/>
    </source>
</evidence>
<dbReference type="RefSeq" id="WP_344329358.1">
    <property type="nucleotide sequence ID" value="NZ_BAAASZ010000052.1"/>
</dbReference>
<reference evidence="2" key="1">
    <citation type="journal article" date="2019" name="Int. J. Syst. Evol. Microbiol.">
        <title>The Global Catalogue of Microorganisms (GCM) 10K type strain sequencing project: providing services to taxonomists for standard genome sequencing and annotation.</title>
        <authorList>
            <consortium name="The Broad Institute Genomics Platform"/>
            <consortium name="The Broad Institute Genome Sequencing Center for Infectious Disease"/>
            <person name="Wu L."/>
            <person name="Ma J."/>
        </authorList>
    </citation>
    <scope>NUCLEOTIDE SEQUENCE [LARGE SCALE GENOMIC DNA]</scope>
    <source>
        <strain evidence="2">JCM 6305</strain>
    </source>
</reference>